<dbReference type="EMBL" id="LR796604">
    <property type="protein sequence ID" value="CAB4153934.1"/>
    <property type="molecule type" value="Genomic_DNA"/>
</dbReference>
<name>A0A6J5N4A6_9CAUD</name>
<reference evidence="1" key="1">
    <citation type="submission" date="2020-04" db="EMBL/GenBank/DDBJ databases">
        <authorList>
            <person name="Chiriac C."/>
            <person name="Salcher M."/>
            <person name="Ghai R."/>
            <person name="Kavagutti S V."/>
        </authorList>
    </citation>
    <scope>NUCLEOTIDE SEQUENCE</scope>
</reference>
<proteinExistence type="predicted"/>
<sequence length="149" mass="16908">MSNPSLRELVAINLIESLQTIDDPRPVLITRDPFDVEKLAITQFPALLVQQTTENRETISMGSSNVGRRQGVMEFEIRGFVRGVELDTRRNELIAAVEDAVDLDRYRALRTNGVTDTQVRSIEIISRLQPLAEFLMTIDVTYNYARGQL</sequence>
<organism evidence="1">
    <name type="scientific">uncultured Caudovirales phage</name>
    <dbReference type="NCBI Taxonomy" id="2100421"/>
    <lineage>
        <taxon>Viruses</taxon>
        <taxon>Duplodnaviria</taxon>
        <taxon>Heunggongvirae</taxon>
        <taxon>Uroviricota</taxon>
        <taxon>Caudoviricetes</taxon>
        <taxon>Peduoviridae</taxon>
        <taxon>Maltschvirus</taxon>
        <taxon>Maltschvirus maltsch</taxon>
    </lineage>
</organism>
<gene>
    <name evidence="1" type="ORF">UFOVP641_39</name>
</gene>
<evidence type="ECO:0000313" key="1">
    <source>
        <dbReference type="EMBL" id="CAB4153934.1"/>
    </source>
</evidence>
<protein>
    <submittedName>
        <fullName evidence="1">Uncharacterized protein</fullName>
    </submittedName>
</protein>
<accession>A0A6J5N4A6</accession>